<organism evidence="2 3">
    <name type="scientific">Tribonema minus</name>
    <dbReference type="NCBI Taxonomy" id="303371"/>
    <lineage>
        <taxon>Eukaryota</taxon>
        <taxon>Sar</taxon>
        <taxon>Stramenopiles</taxon>
        <taxon>Ochrophyta</taxon>
        <taxon>PX clade</taxon>
        <taxon>Xanthophyceae</taxon>
        <taxon>Tribonematales</taxon>
        <taxon>Tribonemataceae</taxon>
        <taxon>Tribonema</taxon>
    </lineage>
</organism>
<dbReference type="Proteomes" id="UP000664859">
    <property type="component" value="Unassembled WGS sequence"/>
</dbReference>
<protein>
    <submittedName>
        <fullName evidence="2">Uncharacterized protein</fullName>
    </submittedName>
</protein>
<proteinExistence type="predicted"/>
<evidence type="ECO:0000256" key="1">
    <source>
        <dbReference type="SAM" id="MobiDB-lite"/>
    </source>
</evidence>
<feature type="compositionally biased region" description="Basic residues" evidence="1">
    <location>
        <begin position="236"/>
        <end position="252"/>
    </location>
</feature>
<comment type="caution">
    <text evidence="2">The sequence shown here is derived from an EMBL/GenBank/DDBJ whole genome shotgun (WGS) entry which is preliminary data.</text>
</comment>
<feature type="compositionally biased region" description="Low complexity" evidence="1">
    <location>
        <begin position="399"/>
        <end position="424"/>
    </location>
</feature>
<name>A0A835YXA8_9STRA</name>
<keyword evidence="3" id="KW-1185">Reference proteome</keyword>
<dbReference type="EMBL" id="JAFCMP010000223">
    <property type="protein sequence ID" value="KAG5183120.1"/>
    <property type="molecule type" value="Genomic_DNA"/>
</dbReference>
<reference evidence="2" key="1">
    <citation type="submission" date="2021-02" db="EMBL/GenBank/DDBJ databases">
        <title>First Annotated Genome of the Yellow-green Alga Tribonema minus.</title>
        <authorList>
            <person name="Mahan K.M."/>
        </authorList>
    </citation>
    <scope>NUCLEOTIDE SEQUENCE</scope>
    <source>
        <strain evidence="2">UTEX B ZZ1240</strain>
    </source>
</reference>
<evidence type="ECO:0000313" key="2">
    <source>
        <dbReference type="EMBL" id="KAG5183120.1"/>
    </source>
</evidence>
<evidence type="ECO:0000313" key="3">
    <source>
        <dbReference type="Proteomes" id="UP000664859"/>
    </source>
</evidence>
<feature type="region of interest" description="Disordered" evidence="1">
    <location>
        <begin position="236"/>
        <end position="292"/>
    </location>
</feature>
<sequence length="546" mass="59746">MSTASKTKPARLGGEFLVRLHQCALDESIQDVFFQKDTNRLNEGRPLIAFHQDSLLKLLGISIGGLRDYMGRQRFAHSSDEFINGRRMRIFRTPPCFTPGRPSVDLKVKDIKTPWTAAFDPLADPRPQRGAPVIAGPRTRPLQLVPVTSAAPVVEPRPATPHLHMHPHMLSHITTVFEAESAYDEETRKMKVYMRVVIRTAREDGKMDQAAADELKAASERLVHIALRWSRIVRSEKRRAAKAPSSAKRRRADRTSDESAEGDGGARRTVRRRQTTPKDDGPPPAATAAFTAEEPVYRVSEVSAIVGLQRLRGGMPGAGGDRAVLDFLHSASSAQLPYGPLDRRTINVYAPDRVDPISADSRIINDVCVVSRGSTASVESDCSDDSDDGMRSAGEEGADSVVDGDSVSDSDSSAASDGGQTASDGSASLVFPVRLFAAAKRQQGCRFLKDLEFGVEVLEVFDKDAALVSVPGAGRNAADRSIMLRNKRDAFGKNMKYWHFRRLGQTENGEAYFRPDYHSACDPALVRGGFADDPSYPPPFCYDAGH</sequence>
<dbReference type="AlphaFoldDB" id="A0A835YXA8"/>
<gene>
    <name evidence="2" type="ORF">JKP88DRAFT_273097</name>
</gene>
<accession>A0A835YXA8</accession>
<feature type="region of interest" description="Disordered" evidence="1">
    <location>
        <begin position="377"/>
        <end position="424"/>
    </location>
</feature>